<dbReference type="Proteomes" id="UP000828941">
    <property type="component" value="Chromosome 9"/>
</dbReference>
<accession>A0ACB9MKQ7</accession>
<comment type="caution">
    <text evidence="1">The sequence shown here is derived from an EMBL/GenBank/DDBJ whole genome shotgun (WGS) entry which is preliminary data.</text>
</comment>
<organism evidence="1 2">
    <name type="scientific">Bauhinia variegata</name>
    <name type="common">Purple orchid tree</name>
    <name type="synonym">Phanera variegata</name>
    <dbReference type="NCBI Taxonomy" id="167791"/>
    <lineage>
        <taxon>Eukaryota</taxon>
        <taxon>Viridiplantae</taxon>
        <taxon>Streptophyta</taxon>
        <taxon>Embryophyta</taxon>
        <taxon>Tracheophyta</taxon>
        <taxon>Spermatophyta</taxon>
        <taxon>Magnoliopsida</taxon>
        <taxon>eudicotyledons</taxon>
        <taxon>Gunneridae</taxon>
        <taxon>Pentapetalae</taxon>
        <taxon>rosids</taxon>
        <taxon>fabids</taxon>
        <taxon>Fabales</taxon>
        <taxon>Fabaceae</taxon>
        <taxon>Cercidoideae</taxon>
        <taxon>Cercideae</taxon>
        <taxon>Bauhiniinae</taxon>
        <taxon>Bauhinia</taxon>
    </lineage>
</organism>
<proteinExistence type="predicted"/>
<evidence type="ECO:0000313" key="1">
    <source>
        <dbReference type="EMBL" id="KAI4324064.1"/>
    </source>
</evidence>
<sequence length="136" mass="15913">MLTHLHLNCCKRLQSLPELPLGIEALDARNSTSLETFKSNSSKQCSLVPWSKKHYYYRGRSFTLRRSITVTSEPCSFGLWGKGWISEENNIYQENKMPSTKFQMLIPSDKIPSWFDTKIILLLWQQYDYEFLIVGL</sequence>
<keyword evidence="2" id="KW-1185">Reference proteome</keyword>
<evidence type="ECO:0000313" key="2">
    <source>
        <dbReference type="Proteomes" id="UP000828941"/>
    </source>
</evidence>
<protein>
    <submittedName>
        <fullName evidence="1">Uncharacterized protein</fullName>
    </submittedName>
</protein>
<name>A0ACB9MKQ7_BAUVA</name>
<gene>
    <name evidence="1" type="ORF">L6164_023630</name>
</gene>
<reference evidence="1 2" key="1">
    <citation type="journal article" date="2022" name="DNA Res.">
        <title>Chromosomal-level genome assembly of the orchid tree Bauhinia variegata (Leguminosae; Cercidoideae) supports the allotetraploid origin hypothesis of Bauhinia.</title>
        <authorList>
            <person name="Zhong Y."/>
            <person name="Chen Y."/>
            <person name="Zheng D."/>
            <person name="Pang J."/>
            <person name="Liu Y."/>
            <person name="Luo S."/>
            <person name="Meng S."/>
            <person name="Qian L."/>
            <person name="Wei D."/>
            <person name="Dai S."/>
            <person name="Zhou R."/>
        </authorList>
    </citation>
    <scope>NUCLEOTIDE SEQUENCE [LARGE SCALE GENOMIC DNA]</scope>
    <source>
        <strain evidence="1">BV-YZ2020</strain>
    </source>
</reference>
<dbReference type="EMBL" id="CM039434">
    <property type="protein sequence ID" value="KAI4324064.1"/>
    <property type="molecule type" value="Genomic_DNA"/>
</dbReference>